<accession>A0AAD5K618</accession>
<dbReference type="GO" id="GO:0031124">
    <property type="term" value="P:mRNA 3'-end processing"/>
    <property type="evidence" value="ECO:0007669"/>
    <property type="project" value="InterPro"/>
</dbReference>
<dbReference type="GO" id="GO:0003729">
    <property type="term" value="F:mRNA binding"/>
    <property type="evidence" value="ECO:0007669"/>
    <property type="project" value="TreeGrafter"/>
</dbReference>
<feature type="region of interest" description="Disordered" evidence="6">
    <location>
        <begin position="623"/>
        <end position="734"/>
    </location>
</feature>
<feature type="compositionally biased region" description="Polar residues" evidence="6">
    <location>
        <begin position="449"/>
        <end position="461"/>
    </location>
</feature>
<dbReference type="GO" id="GO:0005634">
    <property type="term" value="C:nucleus"/>
    <property type="evidence" value="ECO:0007669"/>
    <property type="project" value="UniProtKB-SubCell"/>
</dbReference>
<dbReference type="AlphaFoldDB" id="A0AAD5K618"/>
<dbReference type="SMART" id="SM00386">
    <property type="entry name" value="HAT"/>
    <property type="match status" value="7"/>
</dbReference>
<dbReference type="PANTHER" id="PTHR19980">
    <property type="entry name" value="RNA CLEAVAGE STIMULATION FACTOR"/>
    <property type="match status" value="1"/>
</dbReference>
<dbReference type="Pfam" id="PF05843">
    <property type="entry name" value="Suf"/>
    <property type="match status" value="1"/>
</dbReference>
<dbReference type="EMBL" id="JAIXMP010000007">
    <property type="protein sequence ID" value="KAI9270778.1"/>
    <property type="molecule type" value="Genomic_DNA"/>
</dbReference>
<dbReference type="InterPro" id="IPR011990">
    <property type="entry name" value="TPR-like_helical_dom_sf"/>
</dbReference>
<dbReference type="SUPFAM" id="SSF48452">
    <property type="entry name" value="TPR-like"/>
    <property type="match status" value="2"/>
</dbReference>
<reference evidence="8" key="1">
    <citation type="journal article" date="2022" name="IScience">
        <title>Evolution of zygomycete secretomes and the origins of terrestrial fungal ecologies.</title>
        <authorList>
            <person name="Chang Y."/>
            <person name="Wang Y."/>
            <person name="Mondo S."/>
            <person name="Ahrendt S."/>
            <person name="Andreopoulos W."/>
            <person name="Barry K."/>
            <person name="Beard J."/>
            <person name="Benny G.L."/>
            <person name="Blankenship S."/>
            <person name="Bonito G."/>
            <person name="Cuomo C."/>
            <person name="Desiro A."/>
            <person name="Gervers K.A."/>
            <person name="Hundley H."/>
            <person name="Kuo A."/>
            <person name="LaButti K."/>
            <person name="Lang B.F."/>
            <person name="Lipzen A."/>
            <person name="O'Donnell K."/>
            <person name="Pangilinan J."/>
            <person name="Reynolds N."/>
            <person name="Sandor L."/>
            <person name="Smith M.E."/>
            <person name="Tsang A."/>
            <person name="Grigoriev I.V."/>
            <person name="Stajich J.E."/>
            <person name="Spatafora J.W."/>
        </authorList>
    </citation>
    <scope>NUCLEOTIDE SEQUENCE</scope>
    <source>
        <strain evidence="8">RSA 2281</strain>
    </source>
</reference>
<feature type="compositionally biased region" description="Low complexity" evidence="6">
    <location>
        <begin position="504"/>
        <end position="534"/>
    </location>
</feature>
<feature type="compositionally biased region" description="Basic and acidic residues" evidence="6">
    <location>
        <begin position="462"/>
        <end position="486"/>
    </location>
</feature>
<feature type="repeat" description="TPR" evidence="4">
    <location>
        <begin position="124"/>
        <end position="157"/>
    </location>
</feature>
<dbReference type="InterPro" id="IPR019734">
    <property type="entry name" value="TPR_rpt"/>
</dbReference>
<dbReference type="InterPro" id="IPR003107">
    <property type="entry name" value="HAT"/>
</dbReference>
<dbReference type="Proteomes" id="UP001209540">
    <property type="component" value="Unassembled WGS sequence"/>
</dbReference>
<feature type="coiled-coil region" evidence="5">
    <location>
        <begin position="185"/>
        <end position="251"/>
    </location>
</feature>
<protein>
    <recommendedName>
        <fullName evidence="7">Suppressor of forked domain-containing protein</fullName>
    </recommendedName>
</protein>
<evidence type="ECO:0000256" key="2">
    <source>
        <dbReference type="ARBA" id="ARBA00022737"/>
    </source>
</evidence>
<feature type="compositionally biased region" description="Gly residues" evidence="6">
    <location>
        <begin position="650"/>
        <end position="688"/>
    </location>
</feature>
<gene>
    <name evidence="8" type="ORF">BDA99DRAFT_546143</name>
</gene>
<evidence type="ECO:0000313" key="8">
    <source>
        <dbReference type="EMBL" id="KAI9270778.1"/>
    </source>
</evidence>
<dbReference type="PROSITE" id="PS50005">
    <property type="entry name" value="TPR"/>
    <property type="match status" value="1"/>
</dbReference>
<evidence type="ECO:0000256" key="4">
    <source>
        <dbReference type="PROSITE-ProRule" id="PRU00339"/>
    </source>
</evidence>
<keyword evidence="9" id="KW-1185">Reference proteome</keyword>
<keyword evidence="2" id="KW-0677">Repeat</keyword>
<dbReference type="Gene3D" id="1.25.40.10">
    <property type="entry name" value="Tetratricopeptide repeat domain"/>
    <property type="match status" value="1"/>
</dbReference>
<evidence type="ECO:0000256" key="6">
    <source>
        <dbReference type="SAM" id="MobiDB-lite"/>
    </source>
</evidence>
<evidence type="ECO:0000256" key="5">
    <source>
        <dbReference type="SAM" id="Coils"/>
    </source>
</evidence>
<dbReference type="InterPro" id="IPR008847">
    <property type="entry name" value="Suf"/>
</dbReference>
<feature type="compositionally biased region" description="Pro residues" evidence="6">
    <location>
        <begin position="543"/>
        <end position="560"/>
    </location>
</feature>
<feature type="domain" description="Suppressor of forked" evidence="7">
    <location>
        <begin position="1"/>
        <end position="422"/>
    </location>
</feature>
<name>A0AAD5K618_9FUNG</name>
<comment type="caution">
    <text evidence="8">The sequence shown here is derived from an EMBL/GenBank/DDBJ whole genome shotgun (WGS) entry which is preliminary data.</text>
</comment>
<keyword evidence="3" id="KW-0539">Nucleus</keyword>
<feature type="compositionally biased region" description="Low complexity" evidence="6">
    <location>
        <begin position="434"/>
        <end position="448"/>
    </location>
</feature>
<dbReference type="InterPro" id="IPR045243">
    <property type="entry name" value="Rna14-like"/>
</dbReference>
<dbReference type="PANTHER" id="PTHR19980:SF0">
    <property type="entry name" value="CLEAVAGE STIMULATION FACTOR SUBUNIT 3"/>
    <property type="match status" value="1"/>
</dbReference>
<proteinExistence type="predicted"/>
<reference evidence="8" key="2">
    <citation type="submission" date="2023-02" db="EMBL/GenBank/DDBJ databases">
        <authorList>
            <consortium name="DOE Joint Genome Institute"/>
            <person name="Mondo S.J."/>
            <person name="Chang Y."/>
            <person name="Wang Y."/>
            <person name="Ahrendt S."/>
            <person name="Andreopoulos W."/>
            <person name="Barry K."/>
            <person name="Beard J."/>
            <person name="Benny G.L."/>
            <person name="Blankenship S."/>
            <person name="Bonito G."/>
            <person name="Cuomo C."/>
            <person name="Desiro A."/>
            <person name="Gervers K.A."/>
            <person name="Hundley H."/>
            <person name="Kuo A."/>
            <person name="LaButti K."/>
            <person name="Lang B.F."/>
            <person name="Lipzen A."/>
            <person name="O'Donnell K."/>
            <person name="Pangilinan J."/>
            <person name="Reynolds N."/>
            <person name="Sandor L."/>
            <person name="Smith M.W."/>
            <person name="Tsang A."/>
            <person name="Grigoriev I.V."/>
            <person name="Stajich J.E."/>
            <person name="Spatafora J.W."/>
        </authorList>
    </citation>
    <scope>NUCLEOTIDE SEQUENCE</scope>
    <source>
        <strain evidence="8">RSA 2281</strain>
    </source>
</reference>
<evidence type="ECO:0000313" key="9">
    <source>
        <dbReference type="Proteomes" id="UP001209540"/>
    </source>
</evidence>
<evidence type="ECO:0000256" key="3">
    <source>
        <dbReference type="ARBA" id="ARBA00023242"/>
    </source>
</evidence>
<feature type="compositionally biased region" description="Low complexity" evidence="6">
    <location>
        <begin position="629"/>
        <end position="646"/>
    </location>
</feature>
<comment type="subcellular location">
    <subcellularLocation>
        <location evidence="1">Nucleus</location>
    </subcellularLocation>
</comment>
<organism evidence="8 9">
    <name type="scientific">Phascolomyces articulosus</name>
    <dbReference type="NCBI Taxonomy" id="60185"/>
    <lineage>
        <taxon>Eukaryota</taxon>
        <taxon>Fungi</taxon>
        <taxon>Fungi incertae sedis</taxon>
        <taxon>Mucoromycota</taxon>
        <taxon>Mucoromycotina</taxon>
        <taxon>Mucoromycetes</taxon>
        <taxon>Mucorales</taxon>
        <taxon>Lichtheimiaceae</taxon>
        <taxon>Phascolomyces</taxon>
    </lineage>
</organism>
<evidence type="ECO:0000256" key="1">
    <source>
        <dbReference type="ARBA" id="ARBA00004123"/>
    </source>
</evidence>
<feature type="region of interest" description="Disordered" evidence="6">
    <location>
        <begin position="428"/>
        <end position="583"/>
    </location>
</feature>
<sequence length="734" mass="82251">MRRAYQKAVAIPLNNVEHLWKEYDQWENNLNRLTAKKFLGEKSSAYMTARTALREMRSLMDNVNRGVVPKPPQWTDKEITQLEAWKQYIDWEKSNPLQLEDESMITERVAYAYQQAFLVLQFYPELWYDYAMYYIEHQKPEKAMNVLKQGVEVLPTSLLLTFAYTELCESKRQLDDARQSFDALLDHLDKDIEKIRDAAQQEMDKIQQEADEEKNSMNLNDDIDGEVREQLRIRERQVKKEQEEVESKMNEQVNGLAKGCSLVWINYMRFARRTEGIKAARALFSRARKASNRTYHVFIASALMEYHNSKDATIAGKIFGLGLKQFADDPDYISYYLDYLVQMNDDNNTRALFERTLATMPSTKAEPIWAKFLDYENKYGDLASIHSVEKRRHEALPNITMTQSFMERYTYLNIHAIDDLELGTEARERKSGEGVVATAQATTGPPGTSGNAATTTQTNTERGGRSKDQNAKRPLLEPVHPERYPRPDLNQWQSFKPTESSRRPTGAPTATNTGGTAATSSGVPPPTAGMAPTGAPGGAGGRMPPPMNTDSANPPPPMAPPNIGSLHQPKDTMSSVNVPPPQQDPVAYFVSNLPPPQSFNGPLIQSGELVELLRNIIIPLPQGGPPMRGPIQQQQQQQQKPIGAGPSSMVGGGRDMPSGRGGGGYGRGGGRGGGFKPRGGGQGRGGRQGIKRRGGRDDFEDEYQQHKGMGPNRPPTYDIFRARQAKRHRDDPSY</sequence>
<keyword evidence="4" id="KW-0802">TPR repeat</keyword>
<keyword evidence="5" id="KW-0175">Coiled coil</keyword>
<evidence type="ECO:0000259" key="7">
    <source>
        <dbReference type="Pfam" id="PF05843"/>
    </source>
</evidence>